<evidence type="ECO:0000313" key="2">
    <source>
        <dbReference type="EMBL" id="KAK2562284.1"/>
    </source>
</evidence>
<reference evidence="2" key="1">
    <citation type="journal article" date="2023" name="G3 (Bethesda)">
        <title>Whole genome assembly and annotation of the endangered Caribbean coral Acropora cervicornis.</title>
        <authorList>
            <person name="Selwyn J.D."/>
            <person name="Vollmer S.V."/>
        </authorList>
    </citation>
    <scope>NUCLEOTIDE SEQUENCE</scope>
    <source>
        <strain evidence="2">K2</strain>
    </source>
</reference>
<feature type="compositionally biased region" description="Low complexity" evidence="1">
    <location>
        <begin position="86"/>
        <end position="97"/>
    </location>
</feature>
<dbReference type="AlphaFoldDB" id="A0AAD9QJF4"/>
<keyword evidence="3" id="KW-1185">Reference proteome</keyword>
<gene>
    <name evidence="2" type="ORF">P5673_014554</name>
</gene>
<accession>A0AAD9QJF4</accession>
<feature type="region of interest" description="Disordered" evidence="1">
    <location>
        <begin position="79"/>
        <end position="102"/>
    </location>
</feature>
<proteinExistence type="predicted"/>
<dbReference type="EMBL" id="JARQWQ010000029">
    <property type="protein sequence ID" value="KAK2562284.1"/>
    <property type="molecule type" value="Genomic_DNA"/>
</dbReference>
<feature type="region of interest" description="Disordered" evidence="1">
    <location>
        <begin position="16"/>
        <end position="35"/>
    </location>
</feature>
<evidence type="ECO:0000256" key="1">
    <source>
        <dbReference type="SAM" id="MobiDB-lite"/>
    </source>
</evidence>
<comment type="caution">
    <text evidence="2">The sequence shown here is derived from an EMBL/GenBank/DDBJ whole genome shotgun (WGS) entry which is preliminary data.</text>
</comment>
<dbReference type="Proteomes" id="UP001249851">
    <property type="component" value="Unassembled WGS sequence"/>
</dbReference>
<sequence length="148" mass="15522">MIAGATGCTRHKLSALTSSSSDMSSDNAGIPGGNQVVETHLGQNVKSKKSSLENNLLKRPLNLAANRRSVMQANGNMLISSKNHEGSSSSTGLQTSSAKEHFADTGPVRAHISCSMMSCEVVDIRELPHTSQSGTNDPLSILNKSSVS</sequence>
<name>A0AAD9QJF4_ACRCE</name>
<reference evidence="2" key="2">
    <citation type="journal article" date="2023" name="Science">
        <title>Genomic signatures of disease resistance in endangered staghorn corals.</title>
        <authorList>
            <person name="Vollmer S.V."/>
            <person name="Selwyn J.D."/>
            <person name="Despard B.A."/>
            <person name="Roesel C.L."/>
        </authorList>
    </citation>
    <scope>NUCLEOTIDE SEQUENCE</scope>
    <source>
        <strain evidence="2">K2</strain>
    </source>
</reference>
<evidence type="ECO:0000313" key="3">
    <source>
        <dbReference type="Proteomes" id="UP001249851"/>
    </source>
</evidence>
<organism evidence="2 3">
    <name type="scientific">Acropora cervicornis</name>
    <name type="common">Staghorn coral</name>
    <dbReference type="NCBI Taxonomy" id="6130"/>
    <lineage>
        <taxon>Eukaryota</taxon>
        <taxon>Metazoa</taxon>
        <taxon>Cnidaria</taxon>
        <taxon>Anthozoa</taxon>
        <taxon>Hexacorallia</taxon>
        <taxon>Scleractinia</taxon>
        <taxon>Astrocoeniina</taxon>
        <taxon>Acroporidae</taxon>
        <taxon>Acropora</taxon>
    </lineage>
</organism>
<feature type="region of interest" description="Disordered" evidence="1">
    <location>
        <begin position="129"/>
        <end position="148"/>
    </location>
</feature>
<protein>
    <submittedName>
        <fullName evidence="2">Uncharacterized protein</fullName>
    </submittedName>
</protein>